<organism evidence="8 9">
    <name type="scientific">Cylindrobasidium torrendii FP15055 ss-10</name>
    <dbReference type="NCBI Taxonomy" id="1314674"/>
    <lineage>
        <taxon>Eukaryota</taxon>
        <taxon>Fungi</taxon>
        <taxon>Dikarya</taxon>
        <taxon>Basidiomycota</taxon>
        <taxon>Agaricomycotina</taxon>
        <taxon>Agaricomycetes</taxon>
        <taxon>Agaricomycetidae</taxon>
        <taxon>Agaricales</taxon>
        <taxon>Marasmiineae</taxon>
        <taxon>Physalacriaceae</taxon>
        <taxon>Cylindrobasidium</taxon>
    </lineage>
</organism>
<proteinExistence type="inferred from homology"/>
<feature type="binding site" evidence="6">
    <location>
        <position position="392"/>
    </location>
    <ligand>
        <name>D-dopa</name>
        <dbReference type="ChEBI" id="CHEBI:149689"/>
    </ligand>
</feature>
<accession>A0A0D7B3R8</accession>
<feature type="binding site" evidence="6">
    <location>
        <position position="360"/>
    </location>
    <ligand>
        <name>D-dopa</name>
        <dbReference type="ChEBI" id="CHEBI:149689"/>
    </ligand>
</feature>
<evidence type="ECO:0000256" key="4">
    <source>
        <dbReference type="ARBA" id="ARBA00022827"/>
    </source>
</evidence>
<feature type="binding site" evidence="6">
    <location>
        <position position="286"/>
    </location>
    <ligand>
        <name>D-dopa</name>
        <dbReference type="ChEBI" id="CHEBI:149689"/>
    </ligand>
</feature>
<name>A0A0D7B3R8_9AGAR</name>
<dbReference type="PANTHER" id="PTHR11530:SF25">
    <property type="entry name" value="FAD DEPENDENT OXIDOREDUCTASE DOMAIN-CONTAINING PROTEIN"/>
    <property type="match status" value="1"/>
</dbReference>
<dbReference type="EMBL" id="KN880617">
    <property type="protein sequence ID" value="KIY64814.1"/>
    <property type="molecule type" value="Genomic_DNA"/>
</dbReference>
<keyword evidence="5" id="KW-0560">Oxidoreductase</keyword>
<feature type="domain" description="FAD dependent oxidoreductase" evidence="7">
    <location>
        <begin position="36"/>
        <end position="404"/>
    </location>
</feature>
<evidence type="ECO:0000259" key="7">
    <source>
        <dbReference type="Pfam" id="PF01266"/>
    </source>
</evidence>
<evidence type="ECO:0000256" key="2">
    <source>
        <dbReference type="ARBA" id="ARBA00006730"/>
    </source>
</evidence>
<comment type="similarity">
    <text evidence="2">Belongs to the DAMOX/DASOX family.</text>
</comment>
<dbReference type="GO" id="GO:0019478">
    <property type="term" value="P:D-amino acid catabolic process"/>
    <property type="evidence" value="ECO:0007669"/>
    <property type="project" value="TreeGrafter"/>
</dbReference>
<reference evidence="8 9" key="1">
    <citation type="journal article" date="2015" name="Fungal Genet. Biol.">
        <title>Evolution of novel wood decay mechanisms in Agaricales revealed by the genome sequences of Fistulina hepatica and Cylindrobasidium torrendii.</title>
        <authorList>
            <person name="Floudas D."/>
            <person name="Held B.W."/>
            <person name="Riley R."/>
            <person name="Nagy L.G."/>
            <person name="Koehler G."/>
            <person name="Ransdell A.S."/>
            <person name="Younus H."/>
            <person name="Chow J."/>
            <person name="Chiniquy J."/>
            <person name="Lipzen A."/>
            <person name="Tritt A."/>
            <person name="Sun H."/>
            <person name="Haridas S."/>
            <person name="LaButti K."/>
            <person name="Ohm R.A."/>
            <person name="Kues U."/>
            <person name="Blanchette R.A."/>
            <person name="Grigoriev I.V."/>
            <person name="Minto R.E."/>
            <person name="Hibbett D.S."/>
        </authorList>
    </citation>
    <scope>NUCLEOTIDE SEQUENCE [LARGE SCALE GENOMIC DNA]</scope>
    <source>
        <strain evidence="8 9">FP15055 ss-10</strain>
    </source>
</reference>
<dbReference type="InterPro" id="IPR006076">
    <property type="entry name" value="FAD-dep_OxRdtase"/>
</dbReference>
<sequence>MSSPIAFTDLRLTRVGDELVLDQQAAGTSQTPNGKRVLVVGGGVTGLTCAWTLLDAGYEVTVISEKWANYEDRITSQIAGALWEYPPAVCGKHADLISLHHSKRWAMTSYRSFQVLEDLYAKSDVNPGVKMCTSNFFFDKKLEDMSVAAGHLEKFNESLAHPDIKGVRRDANIINELAINQKAGVVDAYQILAPGIDTDAYMFFLYDVVTAKGGVLETRKISGDLLDQELELLEEYKASAIVNATGVSAFETANDKSVYPLRGALVRVVNDGKRFPKVTQALAVTHDETHATPEDLVFIVPRNDDILILGGLVQPHEWNLDLTINSPEVVRMRARCNNFVPGLENAELDPAVDGFVQGLRPFRGSNVRVERELRERRDGKDSTIVHSYGQGGSGFSLSFGCAGDVLDLVRESEAGIKPTKMAIIMKQKAEATSP</sequence>
<dbReference type="InterPro" id="IPR023209">
    <property type="entry name" value="DAO"/>
</dbReference>
<evidence type="ECO:0000256" key="5">
    <source>
        <dbReference type="ARBA" id="ARBA00023002"/>
    </source>
</evidence>
<evidence type="ECO:0000256" key="1">
    <source>
        <dbReference type="ARBA" id="ARBA00001974"/>
    </source>
</evidence>
<dbReference type="Proteomes" id="UP000054007">
    <property type="component" value="Unassembled WGS sequence"/>
</dbReference>
<evidence type="ECO:0000313" key="8">
    <source>
        <dbReference type="EMBL" id="KIY64814.1"/>
    </source>
</evidence>
<dbReference type="AlphaFoldDB" id="A0A0D7B3R8"/>
<evidence type="ECO:0000313" key="9">
    <source>
        <dbReference type="Proteomes" id="UP000054007"/>
    </source>
</evidence>
<evidence type="ECO:0000256" key="3">
    <source>
        <dbReference type="ARBA" id="ARBA00022630"/>
    </source>
</evidence>
<dbReference type="Gene3D" id="3.40.50.720">
    <property type="entry name" value="NAD(P)-binding Rossmann-like Domain"/>
    <property type="match status" value="1"/>
</dbReference>
<dbReference type="OrthoDB" id="2015447at2759"/>
<feature type="binding site" evidence="6">
    <location>
        <position position="245"/>
    </location>
    <ligand>
        <name>FAD</name>
        <dbReference type="ChEBI" id="CHEBI:57692"/>
    </ligand>
</feature>
<dbReference type="Gene3D" id="3.30.9.10">
    <property type="entry name" value="D-Amino Acid Oxidase, subunit A, domain 2"/>
    <property type="match status" value="1"/>
</dbReference>
<gene>
    <name evidence="8" type="ORF">CYLTODRAFT_424874</name>
</gene>
<comment type="cofactor">
    <cofactor evidence="1 6">
        <name>FAD</name>
        <dbReference type="ChEBI" id="CHEBI:57692"/>
    </cofactor>
</comment>
<protein>
    <submittedName>
        <fullName evidence="8">FAD dependent oxidoreductase</fullName>
    </submittedName>
</protein>
<dbReference type="Pfam" id="PF01266">
    <property type="entry name" value="DAO"/>
    <property type="match status" value="1"/>
</dbReference>
<dbReference type="PANTHER" id="PTHR11530">
    <property type="entry name" value="D-AMINO ACID OXIDASE"/>
    <property type="match status" value="1"/>
</dbReference>
<feature type="binding site" evidence="6">
    <location>
        <begin position="75"/>
        <end position="76"/>
    </location>
    <ligand>
        <name>FAD</name>
        <dbReference type="ChEBI" id="CHEBI:57692"/>
    </ligand>
</feature>
<dbReference type="SUPFAM" id="SSF51971">
    <property type="entry name" value="Nucleotide-binding domain"/>
    <property type="match status" value="1"/>
</dbReference>
<dbReference type="STRING" id="1314674.A0A0D7B3R8"/>
<dbReference type="GO" id="GO:0003884">
    <property type="term" value="F:D-amino-acid oxidase activity"/>
    <property type="evidence" value="ECO:0007669"/>
    <property type="project" value="InterPro"/>
</dbReference>
<evidence type="ECO:0000256" key="6">
    <source>
        <dbReference type="PIRSR" id="PIRSR000189-1"/>
    </source>
</evidence>
<dbReference type="GO" id="GO:0005737">
    <property type="term" value="C:cytoplasm"/>
    <property type="evidence" value="ECO:0007669"/>
    <property type="project" value="TreeGrafter"/>
</dbReference>
<keyword evidence="4 6" id="KW-0274">FAD</keyword>
<dbReference type="GO" id="GO:0071949">
    <property type="term" value="F:FAD binding"/>
    <property type="evidence" value="ECO:0007669"/>
    <property type="project" value="InterPro"/>
</dbReference>
<dbReference type="PIRSF" id="PIRSF000189">
    <property type="entry name" value="D-aa_oxidase"/>
    <property type="match status" value="1"/>
</dbReference>
<keyword evidence="3" id="KW-0285">Flavoprotein</keyword>
<keyword evidence="9" id="KW-1185">Reference proteome</keyword>
<dbReference type="SUPFAM" id="SSF54373">
    <property type="entry name" value="FAD-linked reductases, C-terminal domain"/>
    <property type="match status" value="1"/>
</dbReference>